<organism evidence="1 2">
    <name type="scientific">Cetraspora pellucida</name>
    <dbReference type="NCBI Taxonomy" id="1433469"/>
    <lineage>
        <taxon>Eukaryota</taxon>
        <taxon>Fungi</taxon>
        <taxon>Fungi incertae sedis</taxon>
        <taxon>Mucoromycota</taxon>
        <taxon>Glomeromycotina</taxon>
        <taxon>Glomeromycetes</taxon>
        <taxon>Diversisporales</taxon>
        <taxon>Gigasporaceae</taxon>
        <taxon>Cetraspora</taxon>
    </lineage>
</organism>
<evidence type="ECO:0000313" key="1">
    <source>
        <dbReference type="EMBL" id="CAG8514202.1"/>
    </source>
</evidence>
<proteinExistence type="predicted"/>
<dbReference type="EMBL" id="CAJVQA010001431">
    <property type="protein sequence ID" value="CAG8514202.1"/>
    <property type="molecule type" value="Genomic_DNA"/>
</dbReference>
<name>A0A9N9A1C8_9GLOM</name>
<gene>
    <name evidence="1" type="ORF">CPELLU_LOCUS3066</name>
</gene>
<sequence length="193" mass="22274">MEAKDRHLKAFFDELVLSANLSQKKHESYPKIMSQLLLICYILCDICNKFIINVKHNLALYLDSTDTDNSTINALAELGIISMSQTVWHKKKEISESHMDTINNHLEKYHETSMVLNIDDYYNIYTNHVPKSSKMLTLTHMATILLNLINATLPIPINFNNISIHNPKLVNADSLKVDLENRFIELLEMPFNE</sequence>
<accession>A0A9N9A1C8</accession>
<comment type="caution">
    <text evidence="1">The sequence shown here is derived from an EMBL/GenBank/DDBJ whole genome shotgun (WGS) entry which is preliminary data.</text>
</comment>
<protein>
    <submittedName>
        <fullName evidence="1">17191_t:CDS:1</fullName>
    </submittedName>
</protein>
<dbReference type="AlphaFoldDB" id="A0A9N9A1C8"/>
<reference evidence="1" key="1">
    <citation type="submission" date="2021-06" db="EMBL/GenBank/DDBJ databases">
        <authorList>
            <person name="Kallberg Y."/>
            <person name="Tangrot J."/>
            <person name="Rosling A."/>
        </authorList>
    </citation>
    <scope>NUCLEOTIDE SEQUENCE</scope>
    <source>
        <strain evidence="1">FL966</strain>
    </source>
</reference>
<dbReference type="Proteomes" id="UP000789759">
    <property type="component" value="Unassembled WGS sequence"/>
</dbReference>
<evidence type="ECO:0000313" key="2">
    <source>
        <dbReference type="Proteomes" id="UP000789759"/>
    </source>
</evidence>
<dbReference type="OrthoDB" id="2447160at2759"/>
<keyword evidence="2" id="KW-1185">Reference proteome</keyword>